<dbReference type="EMBL" id="KI207843">
    <property type="protein sequence ID" value="ERL95743.1"/>
    <property type="molecule type" value="Genomic_DNA"/>
</dbReference>
<evidence type="ECO:0000259" key="5">
    <source>
        <dbReference type="PROSITE" id="PS50106"/>
    </source>
</evidence>
<evidence type="ECO:0000256" key="1">
    <source>
        <dbReference type="ARBA" id="ARBA00022443"/>
    </source>
</evidence>
<protein>
    <recommendedName>
        <fullName evidence="9">SH3 domain-containing protein</fullName>
    </recommendedName>
</protein>
<dbReference type="PROSITE" id="PS50052">
    <property type="entry name" value="GUANYLATE_KINASE_2"/>
    <property type="match status" value="1"/>
</dbReference>
<dbReference type="CDD" id="cd11862">
    <property type="entry name" value="SH3_MPP"/>
    <property type="match status" value="1"/>
</dbReference>
<dbReference type="Pfam" id="PF00018">
    <property type="entry name" value="SH3_1"/>
    <property type="match status" value="1"/>
</dbReference>
<dbReference type="Gene3D" id="2.30.30.40">
    <property type="entry name" value="SH3 Domains"/>
    <property type="match status" value="1"/>
</dbReference>
<organism evidence="6 8">
    <name type="scientific">Dendroctonus ponderosae</name>
    <name type="common">Mountain pine beetle</name>
    <dbReference type="NCBI Taxonomy" id="77166"/>
    <lineage>
        <taxon>Eukaryota</taxon>
        <taxon>Metazoa</taxon>
        <taxon>Ecdysozoa</taxon>
        <taxon>Arthropoda</taxon>
        <taxon>Hexapoda</taxon>
        <taxon>Insecta</taxon>
        <taxon>Pterygota</taxon>
        <taxon>Neoptera</taxon>
        <taxon>Endopterygota</taxon>
        <taxon>Coleoptera</taxon>
        <taxon>Polyphaga</taxon>
        <taxon>Cucujiformia</taxon>
        <taxon>Curculionidae</taxon>
        <taxon>Scolytinae</taxon>
        <taxon>Dendroctonus</taxon>
    </lineage>
</organism>
<evidence type="ECO:0000313" key="7">
    <source>
        <dbReference type="EMBL" id="ERL95743.1"/>
    </source>
</evidence>
<dbReference type="InterPro" id="IPR050716">
    <property type="entry name" value="MAGUK"/>
</dbReference>
<dbReference type="AlphaFoldDB" id="U4TQJ0"/>
<feature type="non-terminal residue" evidence="6">
    <location>
        <position position="220"/>
    </location>
</feature>
<evidence type="ECO:0000259" key="3">
    <source>
        <dbReference type="PROSITE" id="PS50002"/>
    </source>
</evidence>
<dbReference type="InterPro" id="IPR001478">
    <property type="entry name" value="PDZ"/>
</dbReference>
<dbReference type="SUPFAM" id="SSF50044">
    <property type="entry name" value="SH3-domain"/>
    <property type="match status" value="1"/>
</dbReference>
<feature type="domain" description="Guanylate kinase-like" evidence="4">
    <location>
        <begin position="187"/>
        <end position="220"/>
    </location>
</feature>
<keyword evidence="1 2" id="KW-0728">SH3 domain</keyword>
<evidence type="ECO:0000313" key="6">
    <source>
        <dbReference type="EMBL" id="ERL83724.1"/>
    </source>
</evidence>
<accession>U4TQJ0</accession>
<dbReference type="Pfam" id="PF00595">
    <property type="entry name" value="PDZ"/>
    <property type="match status" value="1"/>
</dbReference>
<dbReference type="InterPro" id="IPR001452">
    <property type="entry name" value="SH3_domain"/>
</dbReference>
<evidence type="ECO:0000313" key="8">
    <source>
        <dbReference type="Proteomes" id="UP000030742"/>
    </source>
</evidence>
<dbReference type="Proteomes" id="UP000030742">
    <property type="component" value="Unassembled WGS sequence"/>
</dbReference>
<name>U4TQJ0_DENPD</name>
<feature type="domain" description="SH3" evidence="3">
    <location>
        <begin position="66"/>
        <end position="135"/>
    </location>
</feature>
<dbReference type="PROSITE" id="PS50106">
    <property type="entry name" value="PDZ"/>
    <property type="match status" value="1"/>
</dbReference>
<dbReference type="STRING" id="77166.U4TQJ0"/>
<dbReference type="PROSITE" id="PS50002">
    <property type="entry name" value="SH3"/>
    <property type="match status" value="1"/>
</dbReference>
<dbReference type="InterPro" id="IPR036034">
    <property type="entry name" value="PDZ_sf"/>
</dbReference>
<dbReference type="EMBL" id="KB630625">
    <property type="protein sequence ID" value="ERL83724.1"/>
    <property type="molecule type" value="Genomic_DNA"/>
</dbReference>
<reference evidence="6 8" key="1">
    <citation type="journal article" date="2013" name="Genome Biol.">
        <title>Draft genome of the mountain pine beetle, Dendroctonus ponderosae Hopkins, a major forest pest.</title>
        <authorList>
            <person name="Keeling C.I."/>
            <person name="Yuen M.M."/>
            <person name="Liao N.Y."/>
            <person name="Docking T.R."/>
            <person name="Chan S.K."/>
            <person name="Taylor G.A."/>
            <person name="Palmquist D.L."/>
            <person name="Jackman S.D."/>
            <person name="Nguyen A."/>
            <person name="Li M."/>
            <person name="Henderson H."/>
            <person name="Janes J.K."/>
            <person name="Zhao Y."/>
            <person name="Pandoh P."/>
            <person name="Moore R."/>
            <person name="Sperling F.A."/>
            <person name="Huber D.P."/>
            <person name="Birol I."/>
            <person name="Jones S.J."/>
            <person name="Bohlmann J."/>
        </authorList>
    </citation>
    <scope>NUCLEOTIDE SEQUENCE</scope>
</reference>
<dbReference type="SUPFAM" id="SSF50156">
    <property type="entry name" value="PDZ domain-like"/>
    <property type="match status" value="1"/>
</dbReference>
<dbReference type="InterPro" id="IPR008144">
    <property type="entry name" value="Guanylate_kin-like_dom"/>
</dbReference>
<dbReference type="InterPro" id="IPR027417">
    <property type="entry name" value="P-loop_NTPase"/>
</dbReference>
<dbReference type="Gene3D" id="3.40.50.300">
    <property type="entry name" value="P-loop containing nucleotide triphosphate hydrolases"/>
    <property type="match status" value="1"/>
</dbReference>
<gene>
    <name evidence="7" type="ORF">D910_00201</name>
    <name evidence="6" type="ORF">D910_00937</name>
</gene>
<sequence>MIEKQGLLHIGDVILEVNGNQVRTPEDLQVEVAKSKDSVTLKVGNVQSSETHESIVMNGVNGVTKKLTCYMRTLYEYNPEEDSLLPCKEIGLRFDRGDILQIVDQRDPNWWQAKKVGGDNKTGLIPSLELEERRKAYVAPENDFVHKISICGKKKKKINYQSKSNCDFDKAELLLYEEVTRMPPFKRKTLVLIGTQGVGRRTLKNRLINSDPEKFAGVIP</sequence>
<proteinExistence type="predicted"/>
<dbReference type="Gene3D" id="2.30.42.10">
    <property type="match status" value="1"/>
</dbReference>
<feature type="domain" description="PDZ" evidence="5">
    <location>
        <begin position="1"/>
        <end position="47"/>
    </location>
</feature>
<evidence type="ECO:0000256" key="2">
    <source>
        <dbReference type="PROSITE-ProRule" id="PRU00192"/>
    </source>
</evidence>
<evidence type="ECO:0000259" key="4">
    <source>
        <dbReference type="PROSITE" id="PS50052"/>
    </source>
</evidence>
<evidence type="ECO:0008006" key="9">
    <source>
        <dbReference type="Google" id="ProtNLM"/>
    </source>
</evidence>
<dbReference type="PANTHER" id="PTHR23122">
    <property type="entry name" value="MEMBRANE-ASSOCIATED GUANYLATE KINASE MAGUK"/>
    <property type="match status" value="1"/>
</dbReference>
<dbReference type="SMART" id="SM00326">
    <property type="entry name" value="SH3"/>
    <property type="match status" value="1"/>
</dbReference>
<dbReference type="OrthoDB" id="65789at2759"/>
<dbReference type="InterPro" id="IPR036028">
    <property type="entry name" value="SH3-like_dom_sf"/>
</dbReference>